<keyword evidence="5" id="KW-1185">Reference proteome</keyword>
<keyword evidence="2" id="KW-0732">Signal</keyword>
<reference evidence="4 5" key="1">
    <citation type="submission" date="2018-09" db="EMBL/GenBank/DDBJ databases">
        <title>YIM 75000 draft genome.</title>
        <authorList>
            <person name="Tang S."/>
            <person name="Feng Y."/>
        </authorList>
    </citation>
    <scope>NUCLEOTIDE SEQUENCE [LARGE SCALE GENOMIC DNA]</scope>
    <source>
        <strain evidence="4 5">YIM 75000</strain>
    </source>
</reference>
<gene>
    <name evidence="4" type="ORF">D5H78_02430</name>
</gene>
<feature type="compositionally biased region" description="Low complexity" evidence="1">
    <location>
        <begin position="32"/>
        <end position="43"/>
    </location>
</feature>
<evidence type="ECO:0000259" key="3">
    <source>
        <dbReference type="PROSITE" id="PS50093"/>
    </source>
</evidence>
<dbReference type="CDD" id="cd00146">
    <property type="entry name" value="PKD"/>
    <property type="match status" value="3"/>
</dbReference>
<dbReference type="RefSeq" id="WP_119948775.1">
    <property type="nucleotide sequence ID" value="NZ_QZEZ01000001.1"/>
</dbReference>
<sequence>MNSLRRAAGAALAGLLLPLTAVAAPAATAGPAAAAQPVPAHGARLVPDKPRADTPRILDGEIWDIEVVPRLDRAFVAGSFTRVQDTRGTTTVLNQAGLLSFDLSTGLLDRGFRPTFDGAVSAVEATPDGTGLFVAGSFGRVGGVQRQKVARLDLATGAPVAAFDTSRSTNNQATALAATDTTLYVGGRFTRVNGAARTGLAALSTATGAVDPGFDNSISGGTGVGGTLTVQQLELTHDDRRLVVVHTGRQVAGQDRLAVAMVDTATKRLLPWRTRLWDENLARVGGVVRAYAADVAPDDTYFVVASGSGGDTPPVNDTVVAYPLEGGDDVRPLWVHRAFDSIYSVAVSESAVYLGGHFSWNESPTADVPWPGLDDVGYGTGQGLSGYGLGDQVVRRDHIGALDPRTGTALEWNPGSTSFEGNKAMEVTPRGLLVGGDGMFQGGVRTGRVAVYDFATVPAPALPDTTIAAPLEGRVLTAGTPTTLTGTATVAAGRTVREVQVEVQDRDTKQFLQDDLVTWGAANTLPAVLGAGTTSRPWSLPLTLTGNHALQVTAKAVDSRGSADRTKAVKKAESFSFDDQTPATSVTGPSGVQTTTTLTLTGTATDDRGVTALTYWFRDAQGRYLQPDGSLSEVYSTFRGQPDVVGATSATWSYEVTLPHEGVWRASATAIDTAGQADLRSATRDITVDATAVAPVVAVEEPVAMVPPFTVPAVAVQPGAPLRLAGTATDDTRVRSVEVSLRNSTTGEVLAADGSWGTGLVAGWHRVSPADVAAVSYRWAWTTPALSPGTYSFAVRATDDEGLVTATAGQGRLTLSATVPGDAPPDGLLAVTGTQVPAGPHLDLAGTASDDKGVAAVQVRVLDDDTGRYLKADGSFSSGAASVPAVLAAPGATSTAWSLPVDLPGAGDYRVTVLAVDTAGQQDPSGATATYRYYPGDLPPTFEAALGAPVDGAVFDDGRVVVTGRAVDDVSVARVEVGLVDAAGRWMSSTGTFTSTAASWRSAFLTSPGSQGSNYSWTSPVVPVGTYSVQVRATDGHGFVSEPRAATGIVVRQPANQPPVARATASCAQNVCSFDARSSTDEDVAGLTYAWSFGTTSGPVVGGTGPVPVKTYATPGTFTATLTVTDRWRATSTTSLQVAVAEPAGNTAPVPTFTTGCLALSCSVSSTGTRDPDAGDVVAYRWDWGDGTAASTGATPSAHRYARTGTYVVTLTATDGWGRAASTTRTVVLAEPATNAPPVPTFTATCTGLVCRFDAAGTVDPQGDAVAYAWAWGNGTSTSGGATQTRTYAAAGTYTVVLTATDAWGRSATTSRQVTAG</sequence>
<dbReference type="InterPro" id="IPR013783">
    <property type="entry name" value="Ig-like_fold"/>
</dbReference>
<dbReference type="SMART" id="SM00089">
    <property type="entry name" value="PKD"/>
    <property type="match status" value="3"/>
</dbReference>
<evidence type="ECO:0000313" key="4">
    <source>
        <dbReference type="EMBL" id="RJK97849.1"/>
    </source>
</evidence>
<feature type="signal peptide" evidence="2">
    <location>
        <begin position="1"/>
        <end position="23"/>
    </location>
</feature>
<evidence type="ECO:0000256" key="2">
    <source>
        <dbReference type="SAM" id="SignalP"/>
    </source>
</evidence>
<evidence type="ECO:0000313" key="5">
    <source>
        <dbReference type="Proteomes" id="UP000265614"/>
    </source>
</evidence>
<dbReference type="Pfam" id="PF18911">
    <property type="entry name" value="PKD_4"/>
    <property type="match status" value="3"/>
</dbReference>
<dbReference type="SUPFAM" id="SSF50998">
    <property type="entry name" value="Quinoprotein alcohol dehydrogenase-like"/>
    <property type="match status" value="1"/>
</dbReference>
<evidence type="ECO:0000256" key="1">
    <source>
        <dbReference type="SAM" id="MobiDB-lite"/>
    </source>
</evidence>
<dbReference type="GO" id="GO:0005975">
    <property type="term" value="P:carbohydrate metabolic process"/>
    <property type="evidence" value="ECO:0007669"/>
    <property type="project" value="UniProtKB-ARBA"/>
</dbReference>
<feature type="domain" description="PKD" evidence="3">
    <location>
        <begin position="1055"/>
        <end position="1147"/>
    </location>
</feature>
<proteinExistence type="predicted"/>
<protein>
    <submittedName>
        <fullName evidence="4">PKD domain-containing protein</fullName>
    </submittedName>
</protein>
<feature type="domain" description="PKD" evidence="3">
    <location>
        <begin position="1145"/>
        <end position="1236"/>
    </location>
</feature>
<dbReference type="EMBL" id="QZEZ01000001">
    <property type="protein sequence ID" value="RJK97849.1"/>
    <property type="molecule type" value="Genomic_DNA"/>
</dbReference>
<dbReference type="InterPro" id="IPR035986">
    <property type="entry name" value="PKD_dom_sf"/>
</dbReference>
<feature type="chain" id="PRO_5017334988" evidence="2">
    <location>
        <begin position="24"/>
        <end position="1317"/>
    </location>
</feature>
<dbReference type="Proteomes" id="UP000265614">
    <property type="component" value="Unassembled WGS sequence"/>
</dbReference>
<dbReference type="InterPro" id="IPR022409">
    <property type="entry name" value="PKD/Chitinase_dom"/>
</dbReference>
<feature type="domain" description="PKD" evidence="3">
    <location>
        <begin position="1234"/>
        <end position="1317"/>
    </location>
</feature>
<dbReference type="SUPFAM" id="SSF49299">
    <property type="entry name" value="PKD domain"/>
    <property type="match status" value="3"/>
</dbReference>
<dbReference type="Gene3D" id="2.60.40.650">
    <property type="match status" value="1"/>
</dbReference>
<dbReference type="PROSITE" id="PS50093">
    <property type="entry name" value="PKD"/>
    <property type="match status" value="3"/>
</dbReference>
<organism evidence="4 5">
    <name type="scientific">Vallicoccus soli</name>
    <dbReference type="NCBI Taxonomy" id="2339232"/>
    <lineage>
        <taxon>Bacteria</taxon>
        <taxon>Bacillati</taxon>
        <taxon>Actinomycetota</taxon>
        <taxon>Actinomycetes</taxon>
        <taxon>Motilibacterales</taxon>
        <taxon>Vallicoccaceae</taxon>
        <taxon>Vallicoccus</taxon>
    </lineage>
</organism>
<dbReference type="InterPro" id="IPR000601">
    <property type="entry name" value="PKD_dom"/>
</dbReference>
<feature type="region of interest" description="Disordered" evidence="1">
    <location>
        <begin position="32"/>
        <end position="51"/>
    </location>
</feature>
<accession>A0A3A3Z0S0</accession>
<name>A0A3A3Z0S0_9ACTN</name>
<dbReference type="Gene3D" id="2.60.40.10">
    <property type="entry name" value="Immunoglobulins"/>
    <property type="match status" value="5"/>
</dbReference>
<dbReference type="OrthoDB" id="9802683at2"/>
<dbReference type="InterPro" id="IPR011047">
    <property type="entry name" value="Quinoprotein_ADH-like_sf"/>
</dbReference>
<comment type="caution">
    <text evidence="4">The sequence shown here is derived from an EMBL/GenBank/DDBJ whole genome shotgun (WGS) entry which is preliminary data.</text>
</comment>